<evidence type="ECO:0000313" key="2">
    <source>
        <dbReference type="Proteomes" id="UP001521222"/>
    </source>
</evidence>
<protein>
    <recommendedName>
        <fullName evidence="3">Nucleotide-diphospho-sugar transferase</fullName>
    </recommendedName>
</protein>
<gene>
    <name evidence="1" type="ORF">SLS59_008127</name>
</gene>
<keyword evidence="2" id="KW-1185">Reference proteome</keyword>
<accession>A0ABR3QVE8</accession>
<evidence type="ECO:0000313" key="1">
    <source>
        <dbReference type="EMBL" id="KAL1596136.1"/>
    </source>
</evidence>
<reference evidence="1 2" key="1">
    <citation type="submission" date="2024-02" db="EMBL/GenBank/DDBJ databases">
        <title>De novo assembly and annotation of 12 fungi associated with fruit tree decline syndrome in Ontario, Canada.</title>
        <authorList>
            <person name="Sulman M."/>
            <person name="Ellouze W."/>
            <person name="Ilyukhin E."/>
        </authorList>
    </citation>
    <scope>NUCLEOTIDE SEQUENCE [LARGE SCALE GENOMIC DNA]</scope>
    <source>
        <strain evidence="1 2">M97-236</strain>
    </source>
</reference>
<evidence type="ECO:0008006" key="3">
    <source>
        <dbReference type="Google" id="ProtNLM"/>
    </source>
</evidence>
<organism evidence="1 2">
    <name type="scientific">Nothophoma quercina</name>
    <dbReference type="NCBI Taxonomy" id="749835"/>
    <lineage>
        <taxon>Eukaryota</taxon>
        <taxon>Fungi</taxon>
        <taxon>Dikarya</taxon>
        <taxon>Ascomycota</taxon>
        <taxon>Pezizomycotina</taxon>
        <taxon>Dothideomycetes</taxon>
        <taxon>Pleosporomycetidae</taxon>
        <taxon>Pleosporales</taxon>
        <taxon>Pleosporineae</taxon>
        <taxon>Didymellaceae</taxon>
        <taxon>Nothophoma</taxon>
    </lineage>
</organism>
<name>A0ABR3QVE8_9PLEO</name>
<dbReference type="InterPro" id="IPR050587">
    <property type="entry name" value="GNT1/Glycosyltrans_8"/>
</dbReference>
<dbReference type="PANTHER" id="PTHR11183">
    <property type="entry name" value="GLYCOGENIN SUBFAMILY MEMBER"/>
    <property type="match status" value="1"/>
</dbReference>
<dbReference type="Proteomes" id="UP001521222">
    <property type="component" value="Unassembled WGS sequence"/>
</dbReference>
<dbReference type="SUPFAM" id="SSF53448">
    <property type="entry name" value="Nucleotide-diphospho-sugar transferases"/>
    <property type="match status" value="1"/>
</dbReference>
<sequence length="244" mass="28616">MLIYQVLHDPITRTNNGYPFVILVTEDVTQRKRQRLEADGAQVIEVKKLSLRTKTRKAWQDVLTKLRLFQLTQFDRVLFLDSDMLLAKPMDGPKAVPSDEPQQPTSYVFASKSGSGGYNHTIPPPITNAINAGCVLFRPDEELFNYYVALAQPEMEGRYNGRFPEQGLWMYAHRRDGNMPWAHVDWHWNINWATQKDLEAGVASLHSKFWELDDFPELWDFAMSIRWRMEGFWEGRERRLSNHW</sequence>
<comment type="caution">
    <text evidence="1">The sequence shown here is derived from an EMBL/GenBank/DDBJ whole genome shotgun (WGS) entry which is preliminary data.</text>
</comment>
<dbReference type="EMBL" id="JAKIXB020000030">
    <property type="protein sequence ID" value="KAL1596136.1"/>
    <property type="molecule type" value="Genomic_DNA"/>
</dbReference>
<proteinExistence type="predicted"/>
<dbReference type="InterPro" id="IPR029044">
    <property type="entry name" value="Nucleotide-diphossugar_trans"/>
</dbReference>
<dbReference type="Gene3D" id="3.90.550.10">
    <property type="entry name" value="Spore Coat Polysaccharide Biosynthesis Protein SpsA, Chain A"/>
    <property type="match status" value="1"/>
</dbReference>